<evidence type="ECO:0000313" key="1">
    <source>
        <dbReference type="EMBL" id="KAH6641520.1"/>
    </source>
</evidence>
<comment type="caution">
    <text evidence="1">The sequence shown here is derived from an EMBL/GenBank/DDBJ whole genome shotgun (WGS) entry which is preliminary data.</text>
</comment>
<dbReference type="Proteomes" id="UP000724584">
    <property type="component" value="Unassembled WGS sequence"/>
</dbReference>
<organism evidence="1 2">
    <name type="scientific">Chaetomium tenue</name>
    <dbReference type="NCBI Taxonomy" id="1854479"/>
    <lineage>
        <taxon>Eukaryota</taxon>
        <taxon>Fungi</taxon>
        <taxon>Dikarya</taxon>
        <taxon>Ascomycota</taxon>
        <taxon>Pezizomycotina</taxon>
        <taxon>Sordariomycetes</taxon>
        <taxon>Sordariomycetidae</taxon>
        <taxon>Sordariales</taxon>
        <taxon>Chaetomiaceae</taxon>
        <taxon>Chaetomium</taxon>
    </lineage>
</organism>
<reference evidence="1 2" key="1">
    <citation type="journal article" date="2021" name="Nat. Commun.">
        <title>Genetic determinants of endophytism in the Arabidopsis root mycobiome.</title>
        <authorList>
            <person name="Mesny F."/>
            <person name="Miyauchi S."/>
            <person name="Thiergart T."/>
            <person name="Pickel B."/>
            <person name="Atanasova L."/>
            <person name="Karlsson M."/>
            <person name="Huettel B."/>
            <person name="Barry K.W."/>
            <person name="Haridas S."/>
            <person name="Chen C."/>
            <person name="Bauer D."/>
            <person name="Andreopoulos W."/>
            <person name="Pangilinan J."/>
            <person name="LaButti K."/>
            <person name="Riley R."/>
            <person name="Lipzen A."/>
            <person name="Clum A."/>
            <person name="Drula E."/>
            <person name="Henrissat B."/>
            <person name="Kohler A."/>
            <person name="Grigoriev I.V."/>
            <person name="Martin F.M."/>
            <person name="Hacquard S."/>
        </authorList>
    </citation>
    <scope>NUCLEOTIDE SEQUENCE [LARGE SCALE GENOMIC DNA]</scope>
    <source>
        <strain evidence="1 2">MPI-SDFR-AT-0079</strain>
    </source>
</reference>
<protein>
    <submittedName>
        <fullName evidence="1">Uncharacterized protein</fullName>
    </submittedName>
</protein>
<accession>A0ACB7PKH4</accession>
<gene>
    <name evidence="1" type="ORF">F5144DRAFT_136476</name>
</gene>
<evidence type="ECO:0000313" key="2">
    <source>
        <dbReference type="Proteomes" id="UP000724584"/>
    </source>
</evidence>
<sequence length="171" mass="19471">MPSIAKWPVRYLSGWRMRGHRGPPRRGVFQPLLQLLAGCTAGPFQQPAERTRVYNYGTETMTSVRLPAGCVARCFVHQGRVSRSVGFIHCWWEWVSTRKSFYIGLDPGPFQFAPPNPETRSVGPWCAHQTDRRMFSWLQFLVVPCSSCLSVSVLSPHRISSIRPDGVIRRL</sequence>
<dbReference type="EMBL" id="JAGIZQ010000002">
    <property type="protein sequence ID" value="KAH6641520.1"/>
    <property type="molecule type" value="Genomic_DNA"/>
</dbReference>
<proteinExistence type="predicted"/>
<name>A0ACB7PKH4_9PEZI</name>
<keyword evidence="2" id="KW-1185">Reference proteome</keyword>